<sequence>MNLSSSFTDFSLAELFQIIDKGRKSGCLSVCTLPDIHSPESKSQYYYIWFKQGRVVAAANRLNGQGLVYKIAQRKWLNQSLIEQYRQTFSTDKPLGLYLKAQGLLNTEQLNLLFASQLHQVRQLFEIQKGVFKLDSKAPLPAQEMTGLSLRATELALMALRTIKNWKILADALPDASSAIRSIAQGKPQIHLHALEWQVWEFANGSVALSAIASQINQPIALVQQAAFRLILACLVEEVPLMASTPELSDYPVDLNLVNSLESRQSPVMETIKISTLFLQNLVGFLRSNN</sequence>
<evidence type="ECO:0000313" key="3">
    <source>
        <dbReference type="Proteomes" id="UP000186391"/>
    </source>
</evidence>
<dbReference type="OrthoDB" id="424057at2"/>
<evidence type="ECO:0000259" key="1">
    <source>
        <dbReference type="Pfam" id="PF14332"/>
    </source>
</evidence>
<proteinExistence type="predicted"/>
<evidence type="ECO:0000313" key="2">
    <source>
        <dbReference type="EMBL" id="OKH13105.1"/>
    </source>
</evidence>
<dbReference type="InterPro" id="IPR025497">
    <property type="entry name" value="PatA-like_N"/>
</dbReference>
<protein>
    <recommendedName>
        <fullName evidence="1">PatA-like N-terminal domain-containing protein</fullName>
    </recommendedName>
</protein>
<name>A0A1U7GXP6_9CYAN</name>
<organism evidence="2 3">
    <name type="scientific">Fischerella major NIES-592</name>
    <dbReference type="NCBI Taxonomy" id="210994"/>
    <lineage>
        <taxon>Bacteria</taxon>
        <taxon>Bacillati</taxon>
        <taxon>Cyanobacteriota</taxon>
        <taxon>Cyanophyceae</taxon>
        <taxon>Nostocales</taxon>
        <taxon>Hapalosiphonaceae</taxon>
        <taxon>Fischerella</taxon>
    </lineage>
</organism>
<dbReference type="Pfam" id="PF14332">
    <property type="entry name" value="DUF4388"/>
    <property type="match status" value="1"/>
</dbReference>
<comment type="caution">
    <text evidence="2">The sequence shown here is derived from an EMBL/GenBank/DDBJ whole genome shotgun (WGS) entry which is preliminary data.</text>
</comment>
<dbReference type="Proteomes" id="UP000186391">
    <property type="component" value="Unassembled WGS sequence"/>
</dbReference>
<keyword evidence="3" id="KW-1185">Reference proteome</keyword>
<gene>
    <name evidence="2" type="ORF">NIES592_15895</name>
</gene>
<feature type="domain" description="PatA-like N-terminal" evidence="1">
    <location>
        <begin position="6"/>
        <end position="167"/>
    </location>
</feature>
<accession>A0A1U7GXP6</accession>
<dbReference type="RefSeq" id="WP_073556259.1">
    <property type="nucleotide sequence ID" value="NZ_MRCA01000008.1"/>
</dbReference>
<dbReference type="AlphaFoldDB" id="A0A1U7GXP6"/>
<reference evidence="2 3" key="1">
    <citation type="submission" date="2016-11" db="EMBL/GenBank/DDBJ databases">
        <title>Draft Genome Sequences of Nine Cyanobacterial Strains from Diverse Habitats.</title>
        <authorList>
            <person name="Zhu T."/>
            <person name="Hou S."/>
            <person name="Lu X."/>
            <person name="Hess W.R."/>
        </authorList>
    </citation>
    <scope>NUCLEOTIDE SEQUENCE [LARGE SCALE GENOMIC DNA]</scope>
    <source>
        <strain evidence="2 3">NIES-592</strain>
    </source>
</reference>
<dbReference type="EMBL" id="MRCA01000008">
    <property type="protein sequence ID" value="OKH13105.1"/>
    <property type="molecule type" value="Genomic_DNA"/>
</dbReference>